<dbReference type="EMBL" id="PP856017">
    <property type="protein sequence ID" value="XBS47672.1"/>
    <property type="molecule type" value="Genomic_DNA"/>
</dbReference>
<organism evidence="1">
    <name type="scientific">Burkholderia phage vB_BgluM-SURPRISE13</name>
    <dbReference type="NCBI Taxonomy" id="3159457"/>
    <lineage>
        <taxon>Viruses</taxon>
    </lineage>
</organism>
<gene>
    <name evidence="1" type="ORF">SURPRISE13_045</name>
</gene>
<proteinExistence type="predicted"/>
<evidence type="ECO:0000313" key="1">
    <source>
        <dbReference type="EMBL" id="XBS47672.1"/>
    </source>
</evidence>
<name>A0AAU7PFS4_9VIRU</name>
<accession>A0AAU7PFS4</accession>
<reference evidence="1" key="1">
    <citation type="submission" date="2024-05" db="EMBL/GenBank/DDBJ databases">
        <title>Isolation and characterization of the novel Burkholderia jumbo bacteriophage Surprise13.</title>
        <authorList>
            <person name="Supina B.S.I."/>
            <person name="Dennis J."/>
        </authorList>
    </citation>
    <scope>NUCLEOTIDE SEQUENCE</scope>
</reference>
<sequence length="175" mass="20548">MSDLTVRPDPTEDGYTHINTQLKAKTKLGRLLALQFNVGEPIHHPLLGHFRTVQNMWCYLNTGGTRDSIRNMQPHQAINFMRLSQKYSCDKFRELIIDATILKLQTNSHYAQMMAESDLPFDHYYLQGEDRLPIRPSHSSLYIGILNEVREIMRGERQHEFVKFRDMNFTPIQEK</sequence>
<protein>
    <submittedName>
        <fullName evidence="1">Uncharacterized protein</fullName>
    </submittedName>
</protein>